<dbReference type="InterPro" id="IPR005944">
    <property type="entry name" value="Pro_iminopeptidase"/>
</dbReference>
<dbReference type="PANTHER" id="PTHR43722:SF1">
    <property type="entry name" value="PROLINE IMINOPEPTIDASE"/>
    <property type="match status" value="1"/>
</dbReference>
<dbReference type="GO" id="GO:0004177">
    <property type="term" value="F:aminopeptidase activity"/>
    <property type="evidence" value="ECO:0007669"/>
    <property type="project" value="UniProtKB-KW"/>
</dbReference>
<evidence type="ECO:0000256" key="4">
    <source>
        <dbReference type="ARBA" id="ARBA00012568"/>
    </source>
</evidence>
<dbReference type="EMBL" id="JAJLJH010000004">
    <property type="protein sequence ID" value="MCK9687376.1"/>
    <property type="molecule type" value="Genomic_DNA"/>
</dbReference>
<evidence type="ECO:0000256" key="1">
    <source>
        <dbReference type="ARBA" id="ARBA00001585"/>
    </source>
</evidence>
<comment type="caution">
    <text evidence="13">The sequence shown here is derived from an EMBL/GenBank/DDBJ whole genome shotgun (WGS) entry which is preliminary data.</text>
</comment>
<dbReference type="Proteomes" id="UP001139353">
    <property type="component" value="Unassembled WGS sequence"/>
</dbReference>
<keyword evidence="6" id="KW-0031">Aminopeptidase</keyword>
<dbReference type="PRINTS" id="PR00793">
    <property type="entry name" value="PROAMNOPTASE"/>
</dbReference>
<dbReference type="EC" id="3.4.11.5" evidence="4"/>
<accession>A0A9X2C1A8</accession>
<evidence type="ECO:0000256" key="5">
    <source>
        <dbReference type="ARBA" id="ARBA00021843"/>
    </source>
</evidence>
<reference evidence="13" key="1">
    <citation type="submission" date="2021-11" db="EMBL/GenBank/DDBJ databases">
        <title>BS-T2-15 a new species belonging to the Comamonadaceae family isolated from the soil of a French oak forest.</title>
        <authorList>
            <person name="Mieszkin S."/>
            <person name="Alain K."/>
        </authorList>
    </citation>
    <scope>NUCLEOTIDE SEQUENCE</scope>
    <source>
        <strain evidence="13">BS-T2-15</strain>
    </source>
</reference>
<dbReference type="AlphaFoldDB" id="A0A9X2C1A8"/>
<evidence type="ECO:0000256" key="9">
    <source>
        <dbReference type="ARBA" id="ARBA00022801"/>
    </source>
</evidence>
<evidence type="ECO:0000256" key="3">
    <source>
        <dbReference type="ARBA" id="ARBA00010088"/>
    </source>
</evidence>
<dbReference type="Pfam" id="PF00561">
    <property type="entry name" value="Abhydrolase_1"/>
    <property type="match status" value="1"/>
</dbReference>
<dbReference type="InterPro" id="IPR002410">
    <property type="entry name" value="Peptidase_S33"/>
</dbReference>
<feature type="signal peptide" evidence="11">
    <location>
        <begin position="1"/>
        <end position="26"/>
    </location>
</feature>
<evidence type="ECO:0000259" key="12">
    <source>
        <dbReference type="Pfam" id="PF00561"/>
    </source>
</evidence>
<evidence type="ECO:0000256" key="6">
    <source>
        <dbReference type="ARBA" id="ARBA00022438"/>
    </source>
</evidence>
<comment type="catalytic activity">
    <reaction evidence="1">
        <text>Release of N-terminal proline from a peptide.</text>
        <dbReference type="EC" id="3.4.11.5"/>
    </reaction>
</comment>
<comment type="similarity">
    <text evidence="3">Belongs to the peptidase S33 family.</text>
</comment>
<dbReference type="SUPFAM" id="SSF53474">
    <property type="entry name" value="alpha/beta-Hydrolases"/>
    <property type="match status" value="1"/>
</dbReference>
<organism evidence="13 14">
    <name type="scientific">Scleromatobacter humisilvae</name>
    <dbReference type="NCBI Taxonomy" id="2897159"/>
    <lineage>
        <taxon>Bacteria</taxon>
        <taxon>Pseudomonadati</taxon>
        <taxon>Pseudomonadota</taxon>
        <taxon>Betaproteobacteria</taxon>
        <taxon>Burkholderiales</taxon>
        <taxon>Sphaerotilaceae</taxon>
        <taxon>Scleromatobacter</taxon>
    </lineage>
</organism>
<sequence>MRPSRIATVAAAWLLAALAIAPPAFALDAAAPAASSADWRPPVQKILRDVRRIPAPPGIDETRAVRIGGIDQWISVRGKDRRNPILLFIHGGPASTEMPVSWLYQSGWEDYFTVVQWDQRGAGKTYVANDPARTEPTLAKDRMVADGEELVAWLRTTYGKQKIFVLGHSWGSIIGLELARKHPDWLHAYIGMGQMIYGRDNERLGYEWALQAARADHNDKAVAQLLAIAPYPRADGSVSVDQIITQRTWVIHYGGLTWGRPDFDYAQDAAKFSPEYTRQELNPENGIGESLPRLLPAMMAWDVRGVTRLDCPVFIFAGRHDYETPSALAETWLAALQAPRKGLVQFDKSAHMMELEEPGKVLVHLVNDVRPIAEDAGDVSDVEPPRRLRRLL</sequence>
<dbReference type="InterPro" id="IPR029058">
    <property type="entry name" value="AB_hydrolase_fold"/>
</dbReference>
<evidence type="ECO:0000313" key="14">
    <source>
        <dbReference type="Proteomes" id="UP001139353"/>
    </source>
</evidence>
<evidence type="ECO:0000256" key="8">
    <source>
        <dbReference type="ARBA" id="ARBA00022670"/>
    </source>
</evidence>
<dbReference type="GO" id="GO:0006508">
    <property type="term" value="P:proteolysis"/>
    <property type="evidence" value="ECO:0007669"/>
    <property type="project" value="UniProtKB-KW"/>
</dbReference>
<proteinExistence type="inferred from homology"/>
<keyword evidence="14" id="KW-1185">Reference proteome</keyword>
<dbReference type="PANTHER" id="PTHR43722">
    <property type="entry name" value="PROLINE IMINOPEPTIDASE"/>
    <property type="match status" value="1"/>
</dbReference>
<evidence type="ECO:0000256" key="10">
    <source>
        <dbReference type="ARBA" id="ARBA00029605"/>
    </source>
</evidence>
<feature type="chain" id="PRO_5040946378" description="Proline iminopeptidase" evidence="11">
    <location>
        <begin position="27"/>
        <end position="392"/>
    </location>
</feature>
<evidence type="ECO:0000256" key="2">
    <source>
        <dbReference type="ARBA" id="ARBA00004496"/>
    </source>
</evidence>
<evidence type="ECO:0000313" key="13">
    <source>
        <dbReference type="EMBL" id="MCK9687376.1"/>
    </source>
</evidence>
<keyword evidence="8" id="KW-0645">Protease</keyword>
<keyword evidence="7" id="KW-0963">Cytoplasm</keyword>
<evidence type="ECO:0000256" key="11">
    <source>
        <dbReference type="SAM" id="SignalP"/>
    </source>
</evidence>
<protein>
    <recommendedName>
        <fullName evidence="5">Proline iminopeptidase</fullName>
        <ecNumber evidence="4">3.4.11.5</ecNumber>
    </recommendedName>
    <alternativeName>
        <fullName evidence="10">Prolyl aminopeptidase</fullName>
    </alternativeName>
</protein>
<keyword evidence="9 13" id="KW-0378">Hydrolase</keyword>
<evidence type="ECO:0000256" key="7">
    <source>
        <dbReference type="ARBA" id="ARBA00022490"/>
    </source>
</evidence>
<dbReference type="RefSeq" id="WP_275683413.1">
    <property type="nucleotide sequence ID" value="NZ_JAJLJH010000004.1"/>
</dbReference>
<name>A0A9X2C1A8_9BURK</name>
<feature type="domain" description="AB hydrolase-1" evidence="12">
    <location>
        <begin position="84"/>
        <end position="357"/>
    </location>
</feature>
<comment type="subcellular location">
    <subcellularLocation>
        <location evidence="2">Cytoplasm</location>
    </subcellularLocation>
</comment>
<keyword evidence="11" id="KW-0732">Signal</keyword>
<dbReference type="Gene3D" id="3.40.50.1820">
    <property type="entry name" value="alpha/beta hydrolase"/>
    <property type="match status" value="1"/>
</dbReference>
<dbReference type="GO" id="GO:0005737">
    <property type="term" value="C:cytoplasm"/>
    <property type="evidence" value="ECO:0007669"/>
    <property type="project" value="UniProtKB-SubCell"/>
</dbReference>
<gene>
    <name evidence="13" type="ORF">LPC04_16855</name>
</gene>
<dbReference type="InterPro" id="IPR000073">
    <property type="entry name" value="AB_hydrolase_1"/>
</dbReference>